<dbReference type="Proteomes" id="UP000324897">
    <property type="component" value="Chromosome 6"/>
</dbReference>
<gene>
    <name evidence="1" type="ORF">EJB05_01958</name>
</gene>
<protein>
    <submittedName>
        <fullName evidence="1">Uncharacterized protein</fullName>
    </submittedName>
</protein>
<dbReference type="Gramene" id="TVU50581">
    <property type="protein sequence ID" value="TVU50581"/>
    <property type="gene ID" value="EJB05_01958"/>
</dbReference>
<name>A0A5J9WR36_9POAL</name>
<reference evidence="1 2" key="1">
    <citation type="journal article" date="2019" name="Sci. Rep.">
        <title>A high-quality genome of Eragrostis curvula grass provides insights into Poaceae evolution and supports new strategies to enhance forage quality.</title>
        <authorList>
            <person name="Carballo J."/>
            <person name="Santos B.A.C.M."/>
            <person name="Zappacosta D."/>
            <person name="Garbus I."/>
            <person name="Selva J.P."/>
            <person name="Gallo C.A."/>
            <person name="Diaz A."/>
            <person name="Albertini E."/>
            <person name="Caccamo M."/>
            <person name="Echenique V."/>
        </authorList>
    </citation>
    <scope>NUCLEOTIDE SEQUENCE [LARGE SCALE GENOMIC DNA]</scope>
    <source>
        <strain evidence="2">cv. Victoria</strain>
        <tissue evidence="1">Leaf</tissue>
    </source>
</reference>
<evidence type="ECO:0000313" key="1">
    <source>
        <dbReference type="EMBL" id="TVU50581.1"/>
    </source>
</evidence>
<organism evidence="1 2">
    <name type="scientific">Eragrostis curvula</name>
    <name type="common">weeping love grass</name>
    <dbReference type="NCBI Taxonomy" id="38414"/>
    <lineage>
        <taxon>Eukaryota</taxon>
        <taxon>Viridiplantae</taxon>
        <taxon>Streptophyta</taxon>
        <taxon>Embryophyta</taxon>
        <taxon>Tracheophyta</taxon>
        <taxon>Spermatophyta</taxon>
        <taxon>Magnoliopsida</taxon>
        <taxon>Liliopsida</taxon>
        <taxon>Poales</taxon>
        <taxon>Poaceae</taxon>
        <taxon>PACMAD clade</taxon>
        <taxon>Chloridoideae</taxon>
        <taxon>Eragrostideae</taxon>
        <taxon>Eragrostidinae</taxon>
        <taxon>Eragrostis</taxon>
    </lineage>
</organism>
<proteinExistence type="predicted"/>
<accession>A0A5J9WR36</accession>
<dbReference type="EMBL" id="RWGY01000002">
    <property type="protein sequence ID" value="TVU50581.1"/>
    <property type="molecule type" value="Genomic_DNA"/>
</dbReference>
<keyword evidence="2" id="KW-1185">Reference proteome</keyword>
<evidence type="ECO:0000313" key="2">
    <source>
        <dbReference type="Proteomes" id="UP000324897"/>
    </source>
</evidence>
<comment type="caution">
    <text evidence="1">The sequence shown here is derived from an EMBL/GenBank/DDBJ whole genome shotgun (WGS) entry which is preliminary data.</text>
</comment>
<dbReference type="AlphaFoldDB" id="A0A5J9WR36"/>
<sequence length="63" mass="7197">MDRSIEVRVIWGLRLSSTDSNIFICDGVYRVEGYDCVYPSTFQYLSSVVQARNFVLQDGAQEV</sequence>
<feature type="non-terminal residue" evidence="1">
    <location>
        <position position="1"/>
    </location>
</feature>